<dbReference type="RefSeq" id="WP_249304678.1">
    <property type="nucleotide sequence ID" value="NZ_JACRSW010000027.1"/>
</dbReference>
<keyword evidence="2" id="KW-1133">Transmembrane helix</keyword>
<evidence type="ECO:0000313" key="5">
    <source>
        <dbReference type="Proteomes" id="UP000637513"/>
    </source>
</evidence>
<dbReference type="InterPro" id="IPR050923">
    <property type="entry name" value="Cell_Proc_Reg/RNA_Proc"/>
</dbReference>
<dbReference type="SUPFAM" id="SSF49879">
    <property type="entry name" value="SMAD/FHA domain"/>
    <property type="match status" value="1"/>
</dbReference>
<keyword evidence="5" id="KW-1185">Reference proteome</keyword>
<feature type="coiled-coil region" evidence="1">
    <location>
        <begin position="286"/>
        <end position="324"/>
    </location>
</feature>
<dbReference type="SMART" id="SM00240">
    <property type="entry name" value="FHA"/>
    <property type="match status" value="1"/>
</dbReference>
<dbReference type="SUPFAM" id="SSF50494">
    <property type="entry name" value="Trypsin-like serine proteases"/>
    <property type="match status" value="1"/>
</dbReference>
<dbReference type="PANTHER" id="PTHR23308">
    <property type="entry name" value="NUCLEAR INHIBITOR OF PROTEIN PHOSPHATASE-1"/>
    <property type="match status" value="1"/>
</dbReference>
<dbReference type="InterPro" id="IPR000253">
    <property type="entry name" value="FHA_dom"/>
</dbReference>
<sequence>MNGKKKRILQWTVCGIVLFFLMFCNGQTGMAKDDNTLHPQNAIVKLYTGYVGNSDTTGTFRSAKECSGCLVSNVEGSVYLVAPYHAMILEEQESNDFLKANHLKKEDVTLARKVVISGDMRADVEVVTSSRENDFCLLSVENVIQEKEPVRFATSGKLKKDAIVHAFGFPAQTQQGARFDQNDVAGTQGNVIAIGDYIQHTATIDAGMIGGALVDQNGYFVGMNNLVSGQEGSFYSLNGSLIQNLLDNRGIIYESESKDKAVRSLNKELKKCSKILSSSKYKASSLENLSTAVEEVNRTLESTANLSEHQAKQLEQQLETARSQLKKKTPVLFVVMIVAGIVDGILLFCVLLSFCKLHKKKKELKQIQSPVSQQPIPPMQSNIPVSQQLIPPMQSNIPVSQPPVPPMQSQQSVPFGVTNESEKQQPIPVQDNMNRNRMQNANGMSELQKSVQKSIIPENNTAYAVKKKAFLHRIKDDEFILIAKTPFLIGKQAEAVNYCIMHNKSVSRVHASIQKHNGSYILYDMNSVNGTYLNGERLKTDPKMIKHGDRIQIANEAFEFIIQG</sequence>
<dbReference type="PROSITE" id="PS50006">
    <property type="entry name" value="FHA_DOMAIN"/>
    <property type="match status" value="1"/>
</dbReference>
<comment type="caution">
    <text evidence="4">The sequence shown here is derived from an EMBL/GenBank/DDBJ whole genome shotgun (WGS) entry which is preliminary data.</text>
</comment>
<protein>
    <submittedName>
        <fullName evidence="4">FHA domain-containing protein</fullName>
    </submittedName>
</protein>
<dbReference type="Proteomes" id="UP000637513">
    <property type="component" value="Unassembled WGS sequence"/>
</dbReference>
<dbReference type="Gene3D" id="2.60.200.20">
    <property type="match status" value="1"/>
</dbReference>
<gene>
    <name evidence="4" type="ORF">H8700_07120</name>
</gene>
<evidence type="ECO:0000256" key="2">
    <source>
        <dbReference type="SAM" id="Phobius"/>
    </source>
</evidence>
<feature type="domain" description="FHA" evidence="3">
    <location>
        <begin position="487"/>
        <end position="538"/>
    </location>
</feature>
<dbReference type="InterPro" id="IPR008984">
    <property type="entry name" value="SMAD_FHA_dom_sf"/>
</dbReference>
<feature type="transmembrane region" description="Helical" evidence="2">
    <location>
        <begin position="331"/>
        <end position="355"/>
    </location>
</feature>
<dbReference type="Gene3D" id="2.40.10.120">
    <property type="match status" value="1"/>
</dbReference>
<evidence type="ECO:0000256" key="1">
    <source>
        <dbReference type="SAM" id="Coils"/>
    </source>
</evidence>
<organism evidence="4 5">
    <name type="scientific">Jutongia hominis</name>
    <dbReference type="NCBI Taxonomy" id="2763664"/>
    <lineage>
        <taxon>Bacteria</taxon>
        <taxon>Bacillati</taxon>
        <taxon>Bacillota</taxon>
        <taxon>Clostridia</taxon>
        <taxon>Lachnospirales</taxon>
        <taxon>Lachnospiraceae</taxon>
        <taxon>Jutongia</taxon>
    </lineage>
</organism>
<dbReference type="Pfam" id="PF13365">
    <property type="entry name" value="Trypsin_2"/>
    <property type="match status" value="1"/>
</dbReference>
<reference evidence="4 5" key="1">
    <citation type="submission" date="2020-08" db="EMBL/GenBank/DDBJ databases">
        <title>Genome public.</title>
        <authorList>
            <person name="Liu C."/>
            <person name="Sun Q."/>
        </authorList>
    </citation>
    <scope>NUCLEOTIDE SEQUENCE [LARGE SCALE GENOMIC DNA]</scope>
    <source>
        <strain evidence="4 5">BX3</strain>
    </source>
</reference>
<evidence type="ECO:0000313" key="4">
    <source>
        <dbReference type="EMBL" id="MBC8557475.1"/>
    </source>
</evidence>
<dbReference type="Pfam" id="PF00498">
    <property type="entry name" value="FHA"/>
    <property type="match status" value="1"/>
</dbReference>
<keyword evidence="1" id="KW-0175">Coiled coil</keyword>
<dbReference type="EMBL" id="JACRSW010000027">
    <property type="protein sequence ID" value="MBC8557475.1"/>
    <property type="molecule type" value="Genomic_DNA"/>
</dbReference>
<keyword evidence="2" id="KW-0472">Membrane</keyword>
<dbReference type="CDD" id="cd00060">
    <property type="entry name" value="FHA"/>
    <property type="match status" value="1"/>
</dbReference>
<dbReference type="InterPro" id="IPR009003">
    <property type="entry name" value="Peptidase_S1_PA"/>
</dbReference>
<keyword evidence="2" id="KW-0812">Transmembrane</keyword>
<accession>A0ABR7MUK8</accession>
<proteinExistence type="predicted"/>
<name>A0ABR7MUK8_9FIRM</name>
<evidence type="ECO:0000259" key="3">
    <source>
        <dbReference type="PROSITE" id="PS50006"/>
    </source>
</evidence>